<keyword evidence="3" id="KW-1185">Reference proteome</keyword>
<dbReference type="OrthoDB" id="2119662at2759"/>
<protein>
    <submittedName>
        <fullName evidence="2">Pc26g00010 protein</fullName>
    </submittedName>
</protein>
<feature type="transmembrane region" description="Helical" evidence="1">
    <location>
        <begin position="227"/>
        <end position="252"/>
    </location>
</feature>
<dbReference type="AlphaFoldDB" id="B6HX89"/>
<dbReference type="STRING" id="500485.B6HX89"/>
<evidence type="ECO:0000256" key="1">
    <source>
        <dbReference type="SAM" id="Phobius"/>
    </source>
</evidence>
<accession>B6HX89</accession>
<evidence type="ECO:0000313" key="2">
    <source>
        <dbReference type="EMBL" id="CAP74118.1"/>
    </source>
</evidence>
<keyword evidence="1" id="KW-0472">Membrane</keyword>
<name>B6HX89_PENRW</name>
<proteinExistence type="predicted"/>
<feature type="transmembrane region" description="Helical" evidence="1">
    <location>
        <begin position="15"/>
        <end position="38"/>
    </location>
</feature>
<dbReference type="HOGENOM" id="CLU_926077_0_0_1"/>
<keyword evidence="1" id="KW-0812">Transmembrane</keyword>
<feature type="transmembrane region" description="Helical" evidence="1">
    <location>
        <begin position="258"/>
        <end position="284"/>
    </location>
</feature>
<evidence type="ECO:0000313" key="3">
    <source>
        <dbReference type="Proteomes" id="UP000000724"/>
    </source>
</evidence>
<gene>
    <name evidence="2" type="ORF">Pc26g00010</name>
    <name evidence="2" type="ORF">PCH_Pc26g00010</name>
</gene>
<dbReference type="EMBL" id="AM920441">
    <property type="protein sequence ID" value="CAP74118.1"/>
    <property type="molecule type" value="Genomic_DNA"/>
</dbReference>
<dbReference type="VEuPathDB" id="FungiDB:PCH_Pc26g00010"/>
<reference evidence="2 3" key="1">
    <citation type="journal article" date="2008" name="Nat. Biotechnol.">
        <title>Genome sequencing and analysis of the filamentous fungus Penicillium chrysogenum.</title>
        <authorList>
            <person name="van den Berg M.A."/>
            <person name="Albang R."/>
            <person name="Albermann K."/>
            <person name="Badger J.H."/>
            <person name="Daran J.-M."/>
            <person name="Driessen A.J.M."/>
            <person name="Garcia-Estrada C."/>
            <person name="Fedorova N.D."/>
            <person name="Harris D.M."/>
            <person name="Heijne W.H.M."/>
            <person name="Joardar V.S."/>
            <person name="Kiel J.A.K.W."/>
            <person name="Kovalchuk A."/>
            <person name="Martin J.F."/>
            <person name="Nierman W.C."/>
            <person name="Nijland J.G."/>
            <person name="Pronk J.T."/>
            <person name="Roubos J.A."/>
            <person name="van der Klei I.J."/>
            <person name="van Peij N.N.M.E."/>
            <person name="Veenhuis M."/>
            <person name="von Doehren H."/>
            <person name="Wagner C."/>
            <person name="Wortman J.R."/>
            <person name="Bovenberg R.A.L."/>
        </authorList>
    </citation>
    <scope>NUCLEOTIDE SEQUENCE [LARGE SCALE GENOMIC DNA]</scope>
    <source>
        <strain evidence="3">ATCC 28089 / DSM 1075 / NRRL 1951 / Wisconsin 54-1255</strain>
    </source>
</reference>
<dbReference type="Proteomes" id="UP000000724">
    <property type="component" value="Contig Pc00c26"/>
</dbReference>
<organism evidence="2 3">
    <name type="scientific">Penicillium rubens (strain ATCC 28089 / DSM 1075 / NRRL 1951 / Wisconsin 54-1255)</name>
    <name type="common">Penicillium chrysogenum</name>
    <dbReference type="NCBI Taxonomy" id="500485"/>
    <lineage>
        <taxon>Eukaryota</taxon>
        <taxon>Fungi</taxon>
        <taxon>Dikarya</taxon>
        <taxon>Ascomycota</taxon>
        <taxon>Pezizomycotina</taxon>
        <taxon>Eurotiomycetes</taxon>
        <taxon>Eurotiomycetidae</taxon>
        <taxon>Eurotiales</taxon>
        <taxon>Aspergillaceae</taxon>
        <taxon>Penicillium</taxon>
        <taxon>Penicillium chrysogenum species complex</taxon>
    </lineage>
</organism>
<sequence length="301" mass="34312">TFRVGKYTPTIVTQAIIRLTCDILSVTVGLLYFVCVVVKRKKREADGHGNLKISLDALKTLVRPSLYTFAESAIRNSIYLWLVNRIVQLGDLYATAWGIFTTIRWGLIMVPVQAVEASTLAFVGHNWGRFRATQQIEYPKATRAEVFGTSETYERFYPAELSWFSKLPCALRYLCMGYNLSLFIYLLRTTWRLSPKECGRYLSAERMMPLTGPTSFMDSTTNLGPRWYLYQALGSNLCWMLPCAIVVTVLSLPGSLAWTYYAVIFGGALVFDLLDVGLTLLIWIHRLSRGKLRSRSHIEYH</sequence>
<dbReference type="OMA" id="RSHIEYH"/>
<dbReference type="eggNOG" id="ENOG502RBVG">
    <property type="taxonomic scope" value="Eukaryota"/>
</dbReference>
<keyword evidence="1" id="KW-1133">Transmembrane helix</keyword>